<evidence type="ECO:0000313" key="1">
    <source>
        <dbReference type="EMBL" id="KAH7958819.1"/>
    </source>
</evidence>
<reference evidence="1" key="1">
    <citation type="submission" date="2020-05" db="EMBL/GenBank/DDBJ databases">
        <title>Large-scale comparative analyses of tick genomes elucidate their genetic diversity and vector capacities.</title>
        <authorList>
            <person name="Jia N."/>
            <person name="Wang J."/>
            <person name="Shi W."/>
            <person name="Du L."/>
            <person name="Sun Y."/>
            <person name="Zhan W."/>
            <person name="Jiang J."/>
            <person name="Wang Q."/>
            <person name="Zhang B."/>
            <person name="Ji P."/>
            <person name="Sakyi L.B."/>
            <person name="Cui X."/>
            <person name="Yuan T."/>
            <person name="Jiang B."/>
            <person name="Yang W."/>
            <person name="Lam T.T.-Y."/>
            <person name="Chang Q."/>
            <person name="Ding S."/>
            <person name="Wang X."/>
            <person name="Zhu J."/>
            <person name="Ruan X."/>
            <person name="Zhao L."/>
            <person name="Wei J."/>
            <person name="Que T."/>
            <person name="Du C."/>
            <person name="Cheng J."/>
            <person name="Dai P."/>
            <person name="Han X."/>
            <person name="Huang E."/>
            <person name="Gao Y."/>
            <person name="Liu J."/>
            <person name="Shao H."/>
            <person name="Ye R."/>
            <person name="Li L."/>
            <person name="Wei W."/>
            <person name="Wang X."/>
            <person name="Wang C."/>
            <person name="Yang T."/>
            <person name="Huo Q."/>
            <person name="Li W."/>
            <person name="Guo W."/>
            <person name="Chen H."/>
            <person name="Zhou L."/>
            <person name="Ni X."/>
            <person name="Tian J."/>
            <person name="Zhou Y."/>
            <person name="Sheng Y."/>
            <person name="Liu T."/>
            <person name="Pan Y."/>
            <person name="Xia L."/>
            <person name="Li J."/>
            <person name="Zhao F."/>
            <person name="Cao W."/>
        </authorList>
    </citation>
    <scope>NUCLEOTIDE SEQUENCE</scope>
    <source>
        <strain evidence="1">Dsil-2018</strain>
    </source>
</reference>
<sequence length="251" mass="28110">MVNQTQRIVATVRSTFRHSLESSSWLTGKVREGAIGKLDNITFYVGNPIKQFDLAFVEELYRPYPDAPLDKLFPTWIKALSLSTHHLWSDHTTWIYDETEVNAFYARADKYVVIPTGIMQRPFFYTNGPLGLNYGGLGTLLVKARQEVLNGTLDSENLADFVGTMTAYAAFASLSSTRNNVTLAGLDMSPERLFFVNSCVKLCSQYGTLPALYASHRSRCIVPLMNMPEFSKAYGCAAGAPMNPRDKCTFW</sequence>
<evidence type="ECO:0000313" key="2">
    <source>
        <dbReference type="Proteomes" id="UP000821865"/>
    </source>
</evidence>
<name>A0ACB8D2Y1_DERSI</name>
<keyword evidence="2" id="KW-1185">Reference proteome</keyword>
<organism evidence="1 2">
    <name type="scientific">Dermacentor silvarum</name>
    <name type="common">Tick</name>
    <dbReference type="NCBI Taxonomy" id="543639"/>
    <lineage>
        <taxon>Eukaryota</taxon>
        <taxon>Metazoa</taxon>
        <taxon>Ecdysozoa</taxon>
        <taxon>Arthropoda</taxon>
        <taxon>Chelicerata</taxon>
        <taxon>Arachnida</taxon>
        <taxon>Acari</taxon>
        <taxon>Parasitiformes</taxon>
        <taxon>Ixodida</taxon>
        <taxon>Ixodoidea</taxon>
        <taxon>Ixodidae</taxon>
        <taxon>Rhipicephalinae</taxon>
        <taxon>Dermacentor</taxon>
    </lineage>
</organism>
<comment type="caution">
    <text evidence="1">The sequence shown here is derived from an EMBL/GenBank/DDBJ whole genome shotgun (WGS) entry which is preliminary data.</text>
</comment>
<dbReference type="Proteomes" id="UP000821865">
    <property type="component" value="Chromosome 3"/>
</dbReference>
<dbReference type="EMBL" id="CM023472">
    <property type="protein sequence ID" value="KAH7958819.1"/>
    <property type="molecule type" value="Genomic_DNA"/>
</dbReference>
<accession>A0ACB8D2Y1</accession>
<protein>
    <submittedName>
        <fullName evidence="1">Uncharacterized protein</fullName>
    </submittedName>
</protein>
<gene>
    <name evidence="1" type="ORF">HPB49_005434</name>
</gene>
<proteinExistence type="predicted"/>